<name>A0A077FDS1_9PSED</name>
<dbReference type="OrthoDB" id="9778595at2"/>
<protein>
    <recommendedName>
        <fullName evidence="3 11">FAD:protein FMN transferase</fullName>
        <ecNumber evidence="2 11">2.7.1.180</ecNumber>
    </recommendedName>
    <alternativeName>
        <fullName evidence="9 11">Flavin transferase</fullName>
    </alternativeName>
</protein>
<evidence type="ECO:0000256" key="9">
    <source>
        <dbReference type="ARBA" id="ARBA00031306"/>
    </source>
</evidence>
<feature type="binding site" evidence="12">
    <location>
        <position position="148"/>
    </location>
    <ligand>
        <name>Mg(2+)</name>
        <dbReference type="ChEBI" id="CHEBI:18420"/>
    </ligand>
</feature>
<keyword evidence="8 11" id="KW-0460">Magnesium</keyword>
<dbReference type="PANTHER" id="PTHR30040">
    <property type="entry name" value="THIAMINE BIOSYNTHESIS LIPOPROTEIN APBE"/>
    <property type="match status" value="1"/>
</dbReference>
<dbReference type="Pfam" id="PF02424">
    <property type="entry name" value="ApbE"/>
    <property type="match status" value="1"/>
</dbReference>
<evidence type="ECO:0000256" key="6">
    <source>
        <dbReference type="ARBA" id="ARBA00022723"/>
    </source>
</evidence>
<dbReference type="GO" id="GO:0016740">
    <property type="term" value="F:transferase activity"/>
    <property type="evidence" value="ECO:0007669"/>
    <property type="project" value="UniProtKB-UniRule"/>
</dbReference>
<keyword evidence="7 11" id="KW-0274">FAD</keyword>
<dbReference type="InterPro" id="IPR024932">
    <property type="entry name" value="ApbE"/>
</dbReference>
<comment type="similarity">
    <text evidence="1 11">Belongs to the ApbE family.</text>
</comment>
<keyword evidence="6 11" id="KW-0479">Metal-binding</keyword>
<evidence type="ECO:0000313" key="14">
    <source>
        <dbReference type="Proteomes" id="UP000028931"/>
    </source>
</evidence>
<feature type="binding site" evidence="12">
    <location>
        <position position="262"/>
    </location>
    <ligand>
        <name>Mg(2+)</name>
        <dbReference type="ChEBI" id="CHEBI:18420"/>
    </ligand>
</feature>
<evidence type="ECO:0000256" key="5">
    <source>
        <dbReference type="ARBA" id="ARBA00022679"/>
    </source>
</evidence>
<dbReference type="Proteomes" id="UP000028931">
    <property type="component" value="Chromosome"/>
</dbReference>
<evidence type="ECO:0000256" key="11">
    <source>
        <dbReference type="PIRNR" id="PIRNR006268"/>
    </source>
</evidence>
<dbReference type="eggNOG" id="COG1477">
    <property type="taxonomic scope" value="Bacteria"/>
</dbReference>
<evidence type="ECO:0000256" key="12">
    <source>
        <dbReference type="PIRSR" id="PIRSR006268-2"/>
    </source>
</evidence>
<dbReference type="Gene3D" id="3.10.520.10">
    <property type="entry name" value="ApbE-like domains"/>
    <property type="match status" value="1"/>
</dbReference>
<comment type="catalytic activity">
    <reaction evidence="10 11">
        <text>L-threonyl-[protein] + FAD = FMN-L-threonyl-[protein] + AMP + H(+)</text>
        <dbReference type="Rhea" id="RHEA:36847"/>
        <dbReference type="Rhea" id="RHEA-COMP:11060"/>
        <dbReference type="Rhea" id="RHEA-COMP:11061"/>
        <dbReference type="ChEBI" id="CHEBI:15378"/>
        <dbReference type="ChEBI" id="CHEBI:30013"/>
        <dbReference type="ChEBI" id="CHEBI:57692"/>
        <dbReference type="ChEBI" id="CHEBI:74257"/>
        <dbReference type="ChEBI" id="CHEBI:456215"/>
        <dbReference type="EC" id="2.7.1.180"/>
    </reaction>
</comment>
<dbReference type="KEGG" id="palk:PSAKL28_22090"/>
<dbReference type="GO" id="GO:0046872">
    <property type="term" value="F:metal ion binding"/>
    <property type="evidence" value="ECO:0007669"/>
    <property type="project" value="UniProtKB-UniRule"/>
</dbReference>
<feature type="binding site" evidence="12">
    <location>
        <position position="266"/>
    </location>
    <ligand>
        <name>Mg(2+)</name>
        <dbReference type="ChEBI" id="CHEBI:18420"/>
    </ligand>
</feature>
<keyword evidence="5 11" id="KW-0808">Transferase</keyword>
<evidence type="ECO:0000256" key="8">
    <source>
        <dbReference type="ARBA" id="ARBA00022842"/>
    </source>
</evidence>
<organism evidence="13 14">
    <name type="scientific">Pseudomonas alkylphenolica</name>
    <dbReference type="NCBI Taxonomy" id="237609"/>
    <lineage>
        <taxon>Bacteria</taxon>
        <taxon>Pseudomonadati</taxon>
        <taxon>Pseudomonadota</taxon>
        <taxon>Gammaproteobacteria</taxon>
        <taxon>Pseudomonadales</taxon>
        <taxon>Pseudomonadaceae</taxon>
        <taxon>Pseudomonas</taxon>
    </lineage>
</organism>
<dbReference type="SUPFAM" id="SSF143631">
    <property type="entry name" value="ApbE-like"/>
    <property type="match status" value="1"/>
</dbReference>
<evidence type="ECO:0000256" key="7">
    <source>
        <dbReference type="ARBA" id="ARBA00022827"/>
    </source>
</evidence>
<evidence type="ECO:0000256" key="1">
    <source>
        <dbReference type="ARBA" id="ARBA00008282"/>
    </source>
</evidence>
<dbReference type="AlphaFoldDB" id="A0A077FDS1"/>
<dbReference type="EMBL" id="CP009048">
    <property type="protein sequence ID" value="AIL61426.1"/>
    <property type="molecule type" value="Genomic_DNA"/>
</dbReference>
<reference evidence="13 14" key="1">
    <citation type="submission" date="2014-07" db="EMBL/GenBank/DDBJ databases">
        <authorList>
            <person name="Lee K."/>
            <person name="Lim J.Y."/>
            <person name="Hwang I."/>
        </authorList>
    </citation>
    <scope>NUCLEOTIDE SEQUENCE [LARGE SCALE GENOMIC DNA]</scope>
    <source>
        <strain evidence="13 14">KL28</strain>
    </source>
</reference>
<gene>
    <name evidence="13" type="ORF">PSAKL28_22090</name>
</gene>
<dbReference type="PIRSF" id="PIRSF006268">
    <property type="entry name" value="ApbE"/>
    <property type="match status" value="1"/>
</dbReference>
<proteinExistence type="inferred from homology"/>
<evidence type="ECO:0000256" key="3">
    <source>
        <dbReference type="ARBA" id="ARBA00016337"/>
    </source>
</evidence>
<evidence type="ECO:0000256" key="2">
    <source>
        <dbReference type="ARBA" id="ARBA00011955"/>
    </source>
</evidence>
<evidence type="ECO:0000313" key="13">
    <source>
        <dbReference type="EMBL" id="AIL61426.1"/>
    </source>
</evidence>
<dbReference type="RefSeq" id="WP_038610184.1">
    <property type="nucleotide sequence ID" value="NZ_CP009048.1"/>
</dbReference>
<sequence length="304" mass="32540">MSTEQLRYNLSGATMGTRFSAVLQAPDGLDTAAIGTALQAAVDSVDRQMSIWKPDSDLMRLNAAPCGQLLAVPDELLWVLVSALQVSAASGGAFEISVGELIKAYGFGPQRSSGRTPGRLVRASEALEIDPALKRVRKHSPLTLDLNGIAKGFAVDEMARCLEAHGIDAYLVGIDGEMRARGVKADGSDWRVALERPVRGRREVLGALDLSDIAIATSGDYRHWREQDGKTYSHTIDPAVGEPLQSNLASVSVLCTSCMYADAWATALMVLGLERGRVLAEHQGLGAIFVLREGNELREVAVGL</sequence>
<accession>A0A077FDS1</accession>
<evidence type="ECO:0000256" key="10">
    <source>
        <dbReference type="ARBA" id="ARBA00048540"/>
    </source>
</evidence>
<comment type="cofactor">
    <cofactor evidence="12">
        <name>Mg(2+)</name>
        <dbReference type="ChEBI" id="CHEBI:18420"/>
    </cofactor>
    <cofactor evidence="12">
        <name>Mn(2+)</name>
        <dbReference type="ChEBI" id="CHEBI:29035"/>
    </cofactor>
    <text evidence="12">Magnesium. Can also use manganese.</text>
</comment>
<dbReference type="InterPro" id="IPR003374">
    <property type="entry name" value="ApbE-like_sf"/>
</dbReference>
<keyword evidence="4 11" id="KW-0285">Flavoprotein</keyword>
<evidence type="ECO:0000256" key="4">
    <source>
        <dbReference type="ARBA" id="ARBA00022630"/>
    </source>
</evidence>
<dbReference type="EC" id="2.7.1.180" evidence="2 11"/>
<dbReference type="HOGENOM" id="CLU_044403_0_2_6"/>
<dbReference type="PANTHER" id="PTHR30040:SF2">
    <property type="entry name" value="FAD:PROTEIN FMN TRANSFERASE"/>
    <property type="match status" value="1"/>
</dbReference>
<keyword evidence="13" id="KW-0449">Lipoprotein</keyword>